<gene>
    <name evidence="2" type="ORF">EJB05_14205</name>
</gene>
<dbReference type="SUPFAM" id="SSF81383">
    <property type="entry name" value="F-box domain"/>
    <property type="match status" value="1"/>
</dbReference>
<sequence>MAAPPELNDDAVAEVLLRIPPEDPSCLVRAAVVCKPWRRILCDPAFPRRYREFHRTPPLLGFLRNRYERDSRPQFIPTADASPFSPLPAFDCNQLWTLDCRHGRVLFRCSESSVLLVWDHITGDENCMPEPAHPFNDYAAAVLCAVDGCDHLDCHSGPFVVVVVGADHLEHVTTHKGVCVLIGVRLGRREELSVIDPPEEYLAWVDAIGTSEEGRLRLAIMEDYSLHLWSWQAGANGTDDWVQRVIDLKTLLPVNAPSTSPGLIGYAEGSNTIFMNTSAGAFAMELISKKARKILLGPHRRNDEEKEQAWNSRILLCIAIDEGLKIAAGQQQATTGELELEGKERLRSSGLNRTLYCLLWLVTKAHIKFTYIAH</sequence>
<evidence type="ECO:0000259" key="1">
    <source>
        <dbReference type="Pfam" id="PF00646"/>
    </source>
</evidence>
<accession>A0A5J9VWD1</accession>
<dbReference type="EMBL" id="RWGY01000007">
    <property type="protein sequence ID" value="TVU40732.1"/>
    <property type="molecule type" value="Genomic_DNA"/>
</dbReference>
<dbReference type="OrthoDB" id="618709at2759"/>
<dbReference type="PANTHER" id="PTHR32133:SF359">
    <property type="entry name" value="F-BOX DOMAIN-CONTAINING PROTEIN"/>
    <property type="match status" value="1"/>
</dbReference>
<keyword evidence="3" id="KW-1185">Reference proteome</keyword>
<proteinExistence type="predicted"/>
<comment type="caution">
    <text evidence="2">The sequence shown here is derived from an EMBL/GenBank/DDBJ whole genome shotgun (WGS) entry which is preliminary data.</text>
</comment>
<dbReference type="Pfam" id="PF00646">
    <property type="entry name" value="F-box"/>
    <property type="match status" value="1"/>
</dbReference>
<dbReference type="InterPro" id="IPR001810">
    <property type="entry name" value="F-box_dom"/>
</dbReference>
<protein>
    <recommendedName>
        <fullName evidence="1">F-box domain-containing protein</fullName>
    </recommendedName>
</protein>
<feature type="non-terminal residue" evidence="2">
    <location>
        <position position="1"/>
    </location>
</feature>
<dbReference type="PANTHER" id="PTHR32133">
    <property type="entry name" value="OS07G0120400 PROTEIN"/>
    <property type="match status" value="1"/>
</dbReference>
<dbReference type="InterPro" id="IPR036047">
    <property type="entry name" value="F-box-like_dom_sf"/>
</dbReference>
<name>A0A5J9VWD1_9POAL</name>
<evidence type="ECO:0000313" key="3">
    <source>
        <dbReference type="Proteomes" id="UP000324897"/>
    </source>
</evidence>
<dbReference type="AlphaFoldDB" id="A0A5J9VWD1"/>
<reference evidence="2 3" key="1">
    <citation type="journal article" date="2019" name="Sci. Rep.">
        <title>A high-quality genome of Eragrostis curvula grass provides insights into Poaceae evolution and supports new strategies to enhance forage quality.</title>
        <authorList>
            <person name="Carballo J."/>
            <person name="Santos B.A.C.M."/>
            <person name="Zappacosta D."/>
            <person name="Garbus I."/>
            <person name="Selva J.P."/>
            <person name="Gallo C.A."/>
            <person name="Diaz A."/>
            <person name="Albertini E."/>
            <person name="Caccamo M."/>
            <person name="Echenique V."/>
        </authorList>
    </citation>
    <scope>NUCLEOTIDE SEQUENCE [LARGE SCALE GENOMIC DNA]</scope>
    <source>
        <strain evidence="3">cv. Victoria</strain>
        <tissue evidence="2">Leaf</tissue>
    </source>
</reference>
<dbReference type="Proteomes" id="UP000324897">
    <property type="component" value="Chromosome 4"/>
</dbReference>
<evidence type="ECO:0000313" key="2">
    <source>
        <dbReference type="EMBL" id="TVU40732.1"/>
    </source>
</evidence>
<dbReference type="Gramene" id="TVU40732">
    <property type="protein sequence ID" value="TVU40732"/>
    <property type="gene ID" value="EJB05_14205"/>
</dbReference>
<feature type="domain" description="F-box" evidence="1">
    <location>
        <begin position="6"/>
        <end position="47"/>
    </location>
</feature>
<organism evidence="2 3">
    <name type="scientific">Eragrostis curvula</name>
    <name type="common">weeping love grass</name>
    <dbReference type="NCBI Taxonomy" id="38414"/>
    <lineage>
        <taxon>Eukaryota</taxon>
        <taxon>Viridiplantae</taxon>
        <taxon>Streptophyta</taxon>
        <taxon>Embryophyta</taxon>
        <taxon>Tracheophyta</taxon>
        <taxon>Spermatophyta</taxon>
        <taxon>Magnoliopsida</taxon>
        <taxon>Liliopsida</taxon>
        <taxon>Poales</taxon>
        <taxon>Poaceae</taxon>
        <taxon>PACMAD clade</taxon>
        <taxon>Chloridoideae</taxon>
        <taxon>Eragrostideae</taxon>
        <taxon>Eragrostidinae</taxon>
        <taxon>Eragrostis</taxon>
    </lineage>
</organism>